<dbReference type="SUPFAM" id="SSF51445">
    <property type="entry name" value="(Trans)glycosidases"/>
    <property type="match status" value="1"/>
</dbReference>
<dbReference type="PROSITE" id="PS51910">
    <property type="entry name" value="GH18_2"/>
    <property type="match status" value="1"/>
</dbReference>
<keyword evidence="2" id="KW-0732">Signal</keyword>
<evidence type="ECO:0000256" key="2">
    <source>
        <dbReference type="SAM" id="SignalP"/>
    </source>
</evidence>
<dbReference type="EMBL" id="JABXYM010000001">
    <property type="protein sequence ID" value="MCR6096223.1"/>
    <property type="molecule type" value="Genomic_DNA"/>
</dbReference>
<feature type="signal peptide" evidence="2">
    <location>
        <begin position="1"/>
        <end position="27"/>
    </location>
</feature>
<organism evidence="4 5">
    <name type="scientific">Salipaludibacillus agaradhaerens</name>
    <name type="common">Bacillus agaradhaerens</name>
    <dbReference type="NCBI Taxonomy" id="76935"/>
    <lineage>
        <taxon>Bacteria</taxon>
        <taxon>Bacillati</taxon>
        <taxon>Bacillota</taxon>
        <taxon>Bacilli</taxon>
        <taxon>Bacillales</taxon>
        <taxon>Bacillaceae</taxon>
    </lineage>
</organism>
<dbReference type="InterPro" id="IPR001223">
    <property type="entry name" value="Glyco_hydro18_cat"/>
</dbReference>
<dbReference type="PANTHER" id="PTHR46066">
    <property type="entry name" value="CHITINASE DOMAIN-CONTAINING PROTEIN 1 FAMILY MEMBER"/>
    <property type="match status" value="1"/>
</dbReference>
<evidence type="ECO:0000313" key="5">
    <source>
        <dbReference type="Proteomes" id="UP001057753"/>
    </source>
</evidence>
<evidence type="ECO:0000259" key="3">
    <source>
        <dbReference type="PROSITE" id="PS51910"/>
    </source>
</evidence>
<dbReference type="Gene3D" id="3.20.20.80">
    <property type="entry name" value="Glycosidases"/>
    <property type="match status" value="1"/>
</dbReference>
<sequence>MKKGRKMRFAIIFVILLLLLSSTATFAGNGHERFSMSYLYFGSPDNYVQLVDRTNNSLNMVSPNYFDVNQEGNLVFTDKFRESFVADMHSRGIKVVPFLANHWDRTAGENAFKNRHALSTEVAEYVETYNLDGINVDIEGVGHAYRDEHTDFIRLLREKIPAHKEVSVAVAANPNGWTTGWHGNYDYTELAKHADYLMIMAYDEHWQGSTPGPVASYSFVERSIQYALNQQVPKEKVVIGIPFYGRMWKTDGERNADGFLINGRGISHNQIQTVVNHYNGEVIFDEASQTPKAVFTVTDNDPIISAEGVRLTAGDYVIWFDNEQSFKTKLELINLYDIKGTGSWALMREDPQMWEYYKTYLNGGTMGTEPEEDVVLEPDPIEEEPVDEPEPTPEVIEEKEEVTSDSGNNGRGNGKGHNKNTTEDVQHEEDSGDNQLEEPINGNNGNGNGNGNGRNR</sequence>
<dbReference type="Pfam" id="PF00704">
    <property type="entry name" value="Glyco_hydro_18"/>
    <property type="match status" value="1"/>
</dbReference>
<evidence type="ECO:0000313" key="4">
    <source>
        <dbReference type="EMBL" id="MCR6096223.1"/>
    </source>
</evidence>
<feature type="compositionally biased region" description="Basic and acidic residues" evidence="1">
    <location>
        <begin position="420"/>
        <end position="429"/>
    </location>
</feature>
<dbReference type="SMART" id="SM00636">
    <property type="entry name" value="Glyco_18"/>
    <property type="match status" value="1"/>
</dbReference>
<comment type="caution">
    <text evidence="4">The sequence shown here is derived from an EMBL/GenBank/DDBJ whole genome shotgun (WGS) entry which is preliminary data.</text>
</comment>
<feature type="region of interest" description="Disordered" evidence="1">
    <location>
        <begin position="378"/>
        <end position="456"/>
    </location>
</feature>
<dbReference type="RefSeq" id="WP_257820869.1">
    <property type="nucleotide sequence ID" value="NZ_JABXYM010000001.1"/>
</dbReference>
<feature type="compositionally biased region" description="Gly residues" evidence="1">
    <location>
        <begin position="444"/>
        <end position="456"/>
    </location>
</feature>
<keyword evidence="5" id="KW-1185">Reference proteome</keyword>
<gene>
    <name evidence="4" type="ORF">HXA33_06640</name>
</gene>
<feature type="domain" description="GH18" evidence="3">
    <location>
        <begin position="35"/>
        <end position="364"/>
    </location>
</feature>
<dbReference type="GO" id="GO:0008061">
    <property type="term" value="F:chitin binding"/>
    <property type="evidence" value="ECO:0007669"/>
    <property type="project" value="InterPro"/>
</dbReference>
<proteinExistence type="predicted"/>
<dbReference type="Proteomes" id="UP001057753">
    <property type="component" value="Unassembled WGS sequence"/>
</dbReference>
<dbReference type="Gene3D" id="3.10.50.10">
    <property type="match status" value="1"/>
</dbReference>
<feature type="compositionally biased region" description="Acidic residues" evidence="1">
    <location>
        <begin position="378"/>
        <end position="400"/>
    </location>
</feature>
<protein>
    <recommendedName>
        <fullName evidence="3">GH18 domain-containing protein</fullName>
    </recommendedName>
</protein>
<dbReference type="AlphaFoldDB" id="A0A9Q4B0P8"/>
<feature type="chain" id="PRO_5040202628" description="GH18 domain-containing protein" evidence="2">
    <location>
        <begin position="28"/>
        <end position="456"/>
    </location>
</feature>
<evidence type="ECO:0000256" key="1">
    <source>
        <dbReference type="SAM" id="MobiDB-lite"/>
    </source>
</evidence>
<dbReference type="InterPro" id="IPR029070">
    <property type="entry name" value="Chitinase_insertion_sf"/>
</dbReference>
<name>A0A9Q4B0P8_SALAG</name>
<dbReference type="InterPro" id="IPR011583">
    <property type="entry name" value="Chitinase_II/V-like_cat"/>
</dbReference>
<reference evidence="4" key="1">
    <citation type="submission" date="2020-06" db="EMBL/GenBank/DDBJ databases">
        <title>Insight into the genomes of haloalkaliphilic bacilli from Kenyan soda lakes.</title>
        <authorList>
            <person name="Mwirichia R."/>
            <person name="Villamizar G.C."/>
            <person name="Poehlein A."/>
            <person name="Mugweru J."/>
            <person name="Kipnyargis A."/>
            <person name="Kiplimo D."/>
            <person name="Orwa P."/>
            <person name="Daniel R."/>
        </authorList>
    </citation>
    <scope>NUCLEOTIDE SEQUENCE</scope>
    <source>
        <strain evidence="4">B1096_S55</strain>
    </source>
</reference>
<accession>A0A9Q4B0P8</accession>
<dbReference type="GO" id="GO:0005975">
    <property type="term" value="P:carbohydrate metabolic process"/>
    <property type="evidence" value="ECO:0007669"/>
    <property type="project" value="InterPro"/>
</dbReference>
<dbReference type="InterPro" id="IPR017853">
    <property type="entry name" value="GH"/>
</dbReference>
<dbReference type="PANTHER" id="PTHR46066:SF2">
    <property type="entry name" value="CHITINASE DOMAIN-CONTAINING PROTEIN 1"/>
    <property type="match status" value="1"/>
</dbReference>